<dbReference type="EMBL" id="JACWMY010000016">
    <property type="protein sequence ID" value="MBD1367140.1"/>
    <property type="molecule type" value="Genomic_DNA"/>
</dbReference>
<name>A0ABR7WXX4_9SPHI</name>
<feature type="transmembrane region" description="Helical" evidence="1">
    <location>
        <begin position="29"/>
        <end position="51"/>
    </location>
</feature>
<keyword evidence="1" id="KW-0812">Transmembrane</keyword>
<evidence type="ECO:0000256" key="1">
    <source>
        <dbReference type="SAM" id="Phobius"/>
    </source>
</evidence>
<protein>
    <submittedName>
        <fullName evidence="2">Uncharacterized protein</fullName>
    </submittedName>
</protein>
<keyword evidence="1" id="KW-0472">Membrane</keyword>
<reference evidence="2 3" key="1">
    <citation type="submission" date="2020-09" db="EMBL/GenBank/DDBJ databases">
        <title>Novel species of Mucilaginibacter isolated from a glacier on the Tibetan Plateau.</title>
        <authorList>
            <person name="Liu Q."/>
            <person name="Xin Y.-H."/>
        </authorList>
    </citation>
    <scope>NUCLEOTIDE SEQUENCE [LARGE SCALE GENOMIC DNA]</scope>
    <source>
        <strain evidence="2 3">ZT4R22</strain>
    </source>
</reference>
<dbReference type="Proteomes" id="UP000606600">
    <property type="component" value="Unassembled WGS sequence"/>
</dbReference>
<dbReference type="RefSeq" id="WP_191191770.1">
    <property type="nucleotide sequence ID" value="NZ_JACWMY010000016.1"/>
</dbReference>
<keyword evidence="3" id="KW-1185">Reference proteome</keyword>
<evidence type="ECO:0000313" key="2">
    <source>
        <dbReference type="EMBL" id="MBD1367140.1"/>
    </source>
</evidence>
<keyword evidence="1" id="KW-1133">Transmembrane helix</keyword>
<comment type="caution">
    <text evidence="2">The sequence shown here is derived from an EMBL/GenBank/DDBJ whole genome shotgun (WGS) entry which is preliminary data.</text>
</comment>
<gene>
    <name evidence="2" type="ORF">IDJ77_25235</name>
</gene>
<evidence type="ECO:0000313" key="3">
    <source>
        <dbReference type="Proteomes" id="UP000606600"/>
    </source>
</evidence>
<proteinExistence type="predicted"/>
<organism evidence="2 3">
    <name type="scientific">Mucilaginibacter pankratovii</name>
    <dbReference type="NCBI Taxonomy" id="2772110"/>
    <lineage>
        <taxon>Bacteria</taxon>
        <taxon>Pseudomonadati</taxon>
        <taxon>Bacteroidota</taxon>
        <taxon>Sphingobacteriia</taxon>
        <taxon>Sphingobacteriales</taxon>
        <taxon>Sphingobacteriaceae</taxon>
        <taxon>Mucilaginibacter</taxon>
    </lineage>
</organism>
<feature type="transmembrane region" description="Helical" evidence="1">
    <location>
        <begin position="63"/>
        <end position="82"/>
    </location>
</feature>
<accession>A0ABR7WXX4</accession>
<sequence length="193" mass="22157">MPDSVSFDPKLFIITGNIMAASFHFLFEIVKIALLSAGYSAVLFLFLDVIAKMPKLKFKKVSFFAIYRIVAIILFVFMFTYYGDHGLGDESRIPIGNGKSVYASDGYPYLEMPGHSVQLNIGTFSISGDIICAKADSGILYYNLKSDKVVRFKREAAYMTFADKYKLPLPDEFEDFYKHYSEYWDGWRFWLLP</sequence>